<organism evidence="2 3">
    <name type="scientific">Sphingomonas kaistensis</name>
    <dbReference type="NCBI Taxonomy" id="298708"/>
    <lineage>
        <taxon>Bacteria</taxon>
        <taxon>Pseudomonadati</taxon>
        <taxon>Pseudomonadota</taxon>
        <taxon>Alphaproteobacteria</taxon>
        <taxon>Sphingomonadales</taxon>
        <taxon>Sphingomonadaceae</taxon>
        <taxon>Sphingomonas</taxon>
    </lineage>
</organism>
<dbReference type="AlphaFoldDB" id="A0A7X6BH02"/>
<evidence type="ECO:0000259" key="1">
    <source>
        <dbReference type="Pfam" id="PF07238"/>
    </source>
</evidence>
<dbReference type="Pfam" id="PF07238">
    <property type="entry name" value="PilZ"/>
    <property type="match status" value="1"/>
</dbReference>
<dbReference type="SUPFAM" id="SSF141371">
    <property type="entry name" value="PilZ domain-like"/>
    <property type="match status" value="1"/>
</dbReference>
<evidence type="ECO:0000313" key="3">
    <source>
        <dbReference type="Proteomes" id="UP000558192"/>
    </source>
</evidence>
<dbReference type="GO" id="GO:0035438">
    <property type="term" value="F:cyclic-di-GMP binding"/>
    <property type="evidence" value="ECO:0007669"/>
    <property type="project" value="InterPro"/>
</dbReference>
<feature type="domain" description="PilZ" evidence="1">
    <location>
        <begin position="19"/>
        <end position="91"/>
    </location>
</feature>
<evidence type="ECO:0000313" key="2">
    <source>
        <dbReference type="EMBL" id="NJC05975.1"/>
    </source>
</evidence>
<keyword evidence="3" id="KW-1185">Reference proteome</keyword>
<name>A0A7X6BH02_9SPHN</name>
<dbReference type="RefSeq" id="WP_168068866.1">
    <property type="nucleotide sequence ID" value="NZ_JAATJC010000001.1"/>
</dbReference>
<gene>
    <name evidence="2" type="ORF">GGQ97_001768</name>
</gene>
<reference evidence="2 3" key="1">
    <citation type="submission" date="2020-03" db="EMBL/GenBank/DDBJ databases">
        <title>Genomic Encyclopedia of Type Strains, Phase IV (KMG-IV): sequencing the most valuable type-strain genomes for metagenomic binning, comparative biology and taxonomic classification.</title>
        <authorList>
            <person name="Goeker M."/>
        </authorList>
    </citation>
    <scope>NUCLEOTIDE SEQUENCE [LARGE SCALE GENOMIC DNA]</scope>
    <source>
        <strain evidence="2 3">DSM 16846</strain>
    </source>
</reference>
<dbReference type="EMBL" id="JAATJC010000001">
    <property type="protein sequence ID" value="NJC05975.1"/>
    <property type="molecule type" value="Genomic_DNA"/>
</dbReference>
<dbReference type="InterPro" id="IPR009875">
    <property type="entry name" value="PilZ_domain"/>
</dbReference>
<protein>
    <recommendedName>
        <fullName evidence="1">PilZ domain-containing protein</fullName>
    </recommendedName>
</protein>
<proteinExistence type="predicted"/>
<dbReference type="Proteomes" id="UP000558192">
    <property type="component" value="Unassembled WGS sequence"/>
</dbReference>
<sequence length="92" mass="9903">MISEKSGVAPEGDFEQRPTRIALGLEASLVIAGEHLTATVLDISHRGVRLRVSEALIVGETVELELGRSGFVMVRISWTNGNEVGGVFLDLE</sequence>
<accession>A0A7X6BH02</accession>
<comment type="caution">
    <text evidence="2">The sequence shown here is derived from an EMBL/GenBank/DDBJ whole genome shotgun (WGS) entry which is preliminary data.</text>
</comment>